<protein>
    <submittedName>
        <fullName evidence="1">Uncharacterized protein</fullName>
    </submittedName>
</protein>
<evidence type="ECO:0000313" key="2">
    <source>
        <dbReference type="Proteomes" id="UP000275078"/>
    </source>
</evidence>
<evidence type="ECO:0000313" key="1">
    <source>
        <dbReference type="EMBL" id="RPA79295.1"/>
    </source>
</evidence>
<proteinExistence type="predicted"/>
<sequence length="137" mass="15477">MCNRSLFSLSRWPSVYSFALSKACSYRRALAGVQVIVRGVVRLDCLALRRELPGESRTRRCSVPMPLEYPFLVVFCRRTRRGRSSTKKLWCCSQSFKLQEGAANPVLFFGQLLLKGSEGTEPQFLNSHQPVESLSDG</sequence>
<organism evidence="1 2">
    <name type="scientific">Ascobolus immersus RN42</name>
    <dbReference type="NCBI Taxonomy" id="1160509"/>
    <lineage>
        <taxon>Eukaryota</taxon>
        <taxon>Fungi</taxon>
        <taxon>Dikarya</taxon>
        <taxon>Ascomycota</taxon>
        <taxon>Pezizomycotina</taxon>
        <taxon>Pezizomycetes</taxon>
        <taxon>Pezizales</taxon>
        <taxon>Ascobolaceae</taxon>
        <taxon>Ascobolus</taxon>
    </lineage>
</organism>
<dbReference type="Proteomes" id="UP000275078">
    <property type="component" value="Unassembled WGS sequence"/>
</dbReference>
<reference evidence="1 2" key="1">
    <citation type="journal article" date="2018" name="Nat. Ecol. Evol.">
        <title>Pezizomycetes genomes reveal the molecular basis of ectomycorrhizal truffle lifestyle.</title>
        <authorList>
            <person name="Murat C."/>
            <person name="Payen T."/>
            <person name="Noel B."/>
            <person name="Kuo A."/>
            <person name="Morin E."/>
            <person name="Chen J."/>
            <person name="Kohler A."/>
            <person name="Krizsan K."/>
            <person name="Balestrini R."/>
            <person name="Da Silva C."/>
            <person name="Montanini B."/>
            <person name="Hainaut M."/>
            <person name="Levati E."/>
            <person name="Barry K.W."/>
            <person name="Belfiori B."/>
            <person name="Cichocki N."/>
            <person name="Clum A."/>
            <person name="Dockter R.B."/>
            <person name="Fauchery L."/>
            <person name="Guy J."/>
            <person name="Iotti M."/>
            <person name="Le Tacon F."/>
            <person name="Lindquist E.A."/>
            <person name="Lipzen A."/>
            <person name="Malagnac F."/>
            <person name="Mello A."/>
            <person name="Molinier V."/>
            <person name="Miyauchi S."/>
            <person name="Poulain J."/>
            <person name="Riccioni C."/>
            <person name="Rubini A."/>
            <person name="Sitrit Y."/>
            <person name="Splivallo R."/>
            <person name="Traeger S."/>
            <person name="Wang M."/>
            <person name="Zifcakova L."/>
            <person name="Wipf D."/>
            <person name="Zambonelli A."/>
            <person name="Paolocci F."/>
            <person name="Nowrousian M."/>
            <person name="Ottonello S."/>
            <person name="Baldrian P."/>
            <person name="Spatafora J.W."/>
            <person name="Henrissat B."/>
            <person name="Nagy L.G."/>
            <person name="Aury J.M."/>
            <person name="Wincker P."/>
            <person name="Grigoriev I.V."/>
            <person name="Bonfante P."/>
            <person name="Martin F.M."/>
        </authorList>
    </citation>
    <scope>NUCLEOTIDE SEQUENCE [LARGE SCALE GENOMIC DNA]</scope>
    <source>
        <strain evidence="1 2">RN42</strain>
    </source>
</reference>
<gene>
    <name evidence="1" type="ORF">BJ508DRAFT_143736</name>
</gene>
<name>A0A3N4HZK3_ASCIM</name>
<dbReference type="AlphaFoldDB" id="A0A3N4HZK3"/>
<accession>A0A3N4HZK3</accession>
<dbReference type="EMBL" id="ML119701">
    <property type="protein sequence ID" value="RPA79295.1"/>
    <property type="molecule type" value="Genomic_DNA"/>
</dbReference>
<keyword evidence="2" id="KW-1185">Reference proteome</keyword>